<feature type="compositionally biased region" description="Acidic residues" evidence="1">
    <location>
        <begin position="193"/>
        <end position="209"/>
    </location>
</feature>
<evidence type="ECO:0000256" key="1">
    <source>
        <dbReference type="SAM" id="MobiDB-lite"/>
    </source>
</evidence>
<keyword evidence="3" id="KW-1185">Reference proteome</keyword>
<feature type="region of interest" description="Disordered" evidence="1">
    <location>
        <begin position="193"/>
        <end position="252"/>
    </location>
</feature>
<feature type="region of interest" description="Disordered" evidence="1">
    <location>
        <begin position="322"/>
        <end position="341"/>
    </location>
</feature>
<dbReference type="AlphaFoldDB" id="A0AAD9HJW8"/>
<comment type="caution">
    <text evidence="2">The sequence shown here is derived from an EMBL/GenBank/DDBJ whole genome shotgun (WGS) entry which is preliminary data.</text>
</comment>
<evidence type="ECO:0008006" key="4">
    <source>
        <dbReference type="Google" id="ProtNLM"/>
    </source>
</evidence>
<sequence>MPHKHTRRDHDPASFDLPPSQIARPLPVQQRSRKALAAAAAAKKGKNGKNPKTENDGVKKRKTRSKDDDAPRAFKRLMALASGKKQRSGLDNGETVNQKKKAAKKAAAAAENKDESSSHADKPEVPTIRPGEKMSDFSARVNAALPLAGLVNKTERGGKDPLGLKVYKTRKERKMHKLYDQWREEERKLQEQKEEEMEEIAERELDEEINGGTFGNFGQTSAAFYEPGQDGKNKKRKGKKGKGADREEDPWAVLKKMRAEAKVGLHDVAQAPPELHKAGRDKLLVRGAAVDVSNVPKSAGSLRRREELQGIRDQLVSSYRKKREEKLARLATETSTSTSNS</sequence>
<protein>
    <recommendedName>
        <fullName evidence="4">Urease accessory protein</fullName>
    </recommendedName>
</protein>
<feature type="compositionally biased region" description="Polar residues" evidence="1">
    <location>
        <begin position="332"/>
        <end position="341"/>
    </location>
</feature>
<proteinExistence type="predicted"/>
<dbReference type="EMBL" id="MU842864">
    <property type="protein sequence ID" value="KAK2029436.1"/>
    <property type="molecule type" value="Genomic_DNA"/>
</dbReference>
<dbReference type="PANTHER" id="PTHR40644:SF1">
    <property type="entry name" value="UPF0653 PROTEIN C607.02C"/>
    <property type="match status" value="1"/>
</dbReference>
<organism evidence="2 3">
    <name type="scientific">Colletotrichum zoysiae</name>
    <dbReference type="NCBI Taxonomy" id="1216348"/>
    <lineage>
        <taxon>Eukaryota</taxon>
        <taxon>Fungi</taxon>
        <taxon>Dikarya</taxon>
        <taxon>Ascomycota</taxon>
        <taxon>Pezizomycotina</taxon>
        <taxon>Sordariomycetes</taxon>
        <taxon>Hypocreomycetidae</taxon>
        <taxon>Glomerellales</taxon>
        <taxon>Glomerellaceae</taxon>
        <taxon>Colletotrichum</taxon>
        <taxon>Colletotrichum graminicola species complex</taxon>
    </lineage>
</organism>
<evidence type="ECO:0000313" key="2">
    <source>
        <dbReference type="EMBL" id="KAK2029436.1"/>
    </source>
</evidence>
<feature type="compositionally biased region" description="Basic and acidic residues" evidence="1">
    <location>
        <begin position="111"/>
        <end position="134"/>
    </location>
</feature>
<evidence type="ECO:0000313" key="3">
    <source>
        <dbReference type="Proteomes" id="UP001232148"/>
    </source>
</evidence>
<reference evidence="2" key="1">
    <citation type="submission" date="2021-06" db="EMBL/GenBank/DDBJ databases">
        <title>Comparative genomics, transcriptomics and evolutionary studies reveal genomic signatures of adaptation to plant cell wall in hemibiotrophic fungi.</title>
        <authorList>
            <consortium name="DOE Joint Genome Institute"/>
            <person name="Baroncelli R."/>
            <person name="Diaz J.F."/>
            <person name="Benocci T."/>
            <person name="Peng M."/>
            <person name="Battaglia E."/>
            <person name="Haridas S."/>
            <person name="Andreopoulos W."/>
            <person name="Labutti K."/>
            <person name="Pangilinan J."/>
            <person name="Floch G.L."/>
            <person name="Makela M.R."/>
            <person name="Henrissat B."/>
            <person name="Grigoriev I.V."/>
            <person name="Crouch J.A."/>
            <person name="De Vries R.P."/>
            <person name="Sukno S.A."/>
            <person name="Thon M.R."/>
        </authorList>
    </citation>
    <scope>NUCLEOTIDE SEQUENCE</scope>
    <source>
        <strain evidence="2">MAFF235873</strain>
    </source>
</reference>
<gene>
    <name evidence="2" type="ORF">LX32DRAFT_728016</name>
</gene>
<feature type="region of interest" description="Disordered" evidence="1">
    <location>
        <begin position="1"/>
        <end position="134"/>
    </location>
</feature>
<dbReference type="PANTHER" id="PTHR40644">
    <property type="entry name" value="UPF0653 PROTEIN C607.02C"/>
    <property type="match status" value="1"/>
</dbReference>
<name>A0AAD9HJW8_9PEZI</name>
<accession>A0AAD9HJW8</accession>
<dbReference type="Proteomes" id="UP001232148">
    <property type="component" value="Unassembled WGS sequence"/>
</dbReference>